<evidence type="ECO:0000313" key="8">
    <source>
        <dbReference type="Proteomes" id="UP000275910"/>
    </source>
</evidence>
<evidence type="ECO:0000259" key="6">
    <source>
        <dbReference type="Pfam" id="PF08479"/>
    </source>
</evidence>
<dbReference type="InterPro" id="IPR005565">
    <property type="entry name" value="Hemolysn_activator_HlyB_C"/>
</dbReference>
<dbReference type="Pfam" id="PF03865">
    <property type="entry name" value="ShlB"/>
    <property type="match status" value="1"/>
</dbReference>
<dbReference type="InterPro" id="IPR051544">
    <property type="entry name" value="TPS_OM_transporter"/>
</dbReference>
<dbReference type="EMBL" id="RCTY01000021">
    <property type="protein sequence ID" value="ROU07570.1"/>
    <property type="molecule type" value="Genomic_DNA"/>
</dbReference>
<evidence type="ECO:0000256" key="2">
    <source>
        <dbReference type="ARBA" id="ARBA00022692"/>
    </source>
</evidence>
<sequence length="606" mass="66118">MRAGSTARAHRCRGALRRRLRNTRSHAGKLEGPRMGTGLWGKRYPLALACAACLSANLPAHAQTVPRLPATGNPLHTLPQAPLPKTPPKVETTVAPQQNPAMAAFLALQLVPSRFEVSGVKSVPFDDVIALFKPLAGQQITVAQLLTAAEACTKLYRQRGYALSFCYVPSQDFADGAVKVVAVEGYVAQVHVNGKAGGLERKIRAIAQRIADDRPLRQATFERYSQILGFLPGAKIGLNVPAPTTTDGATSLEINVQAKRFDASWALEFNHPGTQGLATLNLNALTALAEQWSLAALYPDGRGNERFYSAGYSQLFGSDGWIGRAEGSRYRGVPATQTPLPAFLDHRVEQDRYALSARYPLKLEAERSLFLSLGAYAADQSDRYLNTLNGARLEQRSKTRVLQAGLDYARAGKDRARQVGVQIARGLDAWGAKAETLTNIGGAILPSASDVAFTKYSLGYAQSRAWKNQRYLAVLRATAQYSRERLPSSEQISFGGSRFALAYDPGETSGDRGWGVGLELSRNFQPQLRWLKTVSPYLSVQHAQVSLSDGRRPSPNRLGTVAAGVRLSDGKHYNVDFAYAKPTADLPLETDDRKPRWNLNFAYQLP</sequence>
<name>A0A3N2RJC0_LYSEN</name>
<dbReference type="InterPro" id="IPR013686">
    <property type="entry name" value="Polypept-transport_assoc_ShlB"/>
</dbReference>
<dbReference type="Pfam" id="PF08479">
    <property type="entry name" value="POTRA_2"/>
    <property type="match status" value="1"/>
</dbReference>
<evidence type="ECO:0000313" key="7">
    <source>
        <dbReference type="EMBL" id="ROU07570.1"/>
    </source>
</evidence>
<dbReference type="GO" id="GO:0098046">
    <property type="term" value="C:type V protein secretion system complex"/>
    <property type="evidence" value="ECO:0007669"/>
    <property type="project" value="TreeGrafter"/>
</dbReference>
<dbReference type="Gene3D" id="3.10.20.310">
    <property type="entry name" value="membrane protein fhac"/>
    <property type="match status" value="1"/>
</dbReference>
<feature type="domain" description="Polypeptide-transport-associated ShlB-type" evidence="6">
    <location>
        <begin position="113"/>
        <end position="185"/>
    </location>
</feature>
<keyword evidence="1" id="KW-1134">Transmembrane beta strand</keyword>
<keyword evidence="1" id="KW-0472">Membrane</keyword>
<proteinExistence type="predicted"/>
<evidence type="ECO:0000259" key="5">
    <source>
        <dbReference type="Pfam" id="PF03865"/>
    </source>
</evidence>
<comment type="caution">
    <text evidence="7">The sequence shown here is derived from an EMBL/GenBank/DDBJ whole genome shotgun (WGS) entry which is preliminary data.</text>
</comment>
<evidence type="ECO:0000256" key="3">
    <source>
        <dbReference type="ARBA" id="ARBA00023237"/>
    </source>
</evidence>
<evidence type="ECO:0000256" key="4">
    <source>
        <dbReference type="SAM" id="MobiDB-lite"/>
    </source>
</evidence>
<feature type="domain" description="Haemolysin activator HlyB C-terminal" evidence="5">
    <location>
        <begin position="275"/>
        <end position="566"/>
    </location>
</feature>
<keyword evidence="2" id="KW-0812">Transmembrane</keyword>
<dbReference type="PANTHER" id="PTHR34597">
    <property type="entry name" value="SLR1661 PROTEIN"/>
    <property type="match status" value="1"/>
</dbReference>
<accession>A0A3N2RJC0</accession>
<keyword evidence="3" id="KW-0998">Cell outer membrane</keyword>
<organism evidence="7 8">
    <name type="scientific">Lysobacter enzymogenes</name>
    <dbReference type="NCBI Taxonomy" id="69"/>
    <lineage>
        <taxon>Bacteria</taxon>
        <taxon>Pseudomonadati</taxon>
        <taxon>Pseudomonadota</taxon>
        <taxon>Gammaproteobacteria</taxon>
        <taxon>Lysobacterales</taxon>
        <taxon>Lysobacteraceae</taxon>
        <taxon>Lysobacter</taxon>
    </lineage>
</organism>
<dbReference type="Gene3D" id="2.40.160.50">
    <property type="entry name" value="membrane protein fhac: a member of the omp85/tpsb transporter family"/>
    <property type="match status" value="1"/>
</dbReference>
<evidence type="ECO:0000256" key="1">
    <source>
        <dbReference type="ARBA" id="ARBA00022452"/>
    </source>
</evidence>
<dbReference type="AlphaFoldDB" id="A0A3N2RJC0"/>
<dbReference type="GO" id="GO:0008320">
    <property type="term" value="F:protein transmembrane transporter activity"/>
    <property type="evidence" value="ECO:0007669"/>
    <property type="project" value="TreeGrafter"/>
</dbReference>
<reference evidence="7 8" key="1">
    <citation type="submission" date="2018-10" db="EMBL/GenBank/DDBJ databases">
        <title>The genome of Lysobacter enzymogenes OH11.</title>
        <authorList>
            <person name="Liu F."/>
            <person name="Zhao Y."/>
            <person name="Qian G."/>
            <person name="Chen Y."/>
            <person name="Xu H."/>
        </authorList>
    </citation>
    <scope>NUCLEOTIDE SEQUENCE [LARGE SCALE GENOMIC DNA]</scope>
    <source>
        <strain evidence="7 8">OH11</strain>
    </source>
</reference>
<gene>
    <name evidence="7" type="ORF">D9T17_08550</name>
</gene>
<dbReference type="Proteomes" id="UP000275910">
    <property type="component" value="Unassembled WGS sequence"/>
</dbReference>
<dbReference type="PANTHER" id="PTHR34597:SF6">
    <property type="entry name" value="BLR6126 PROTEIN"/>
    <property type="match status" value="1"/>
</dbReference>
<feature type="region of interest" description="Disordered" evidence="4">
    <location>
        <begin position="69"/>
        <end position="91"/>
    </location>
</feature>
<dbReference type="GO" id="GO:0046819">
    <property type="term" value="P:protein secretion by the type V secretion system"/>
    <property type="evidence" value="ECO:0007669"/>
    <property type="project" value="TreeGrafter"/>
</dbReference>
<protein>
    <submittedName>
        <fullName evidence="7">ShlB/FhaC/HecB family hemolysin secretion/activation protein</fullName>
    </submittedName>
</protein>